<protein>
    <submittedName>
        <fullName evidence="2">Uncharacterized protein</fullName>
    </submittedName>
</protein>
<name>M7ZG21_TRIUA</name>
<dbReference type="EMBL" id="KD086063">
    <property type="protein sequence ID" value="EMS62168.1"/>
    <property type="molecule type" value="Genomic_DNA"/>
</dbReference>
<feature type="region of interest" description="Disordered" evidence="1">
    <location>
        <begin position="1"/>
        <end position="22"/>
    </location>
</feature>
<feature type="region of interest" description="Disordered" evidence="1">
    <location>
        <begin position="146"/>
        <end position="194"/>
    </location>
</feature>
<evidence type="ECO:0000256" key="1">
    <source>
        <dbReference type="SAM" id="MobiDB-lite"/>
    </source>
</evidence>
<reference evidence="2" key="1">
    <citation type="journal article" date="2013" name="Nature">
        <title>Draft genome of the wheat A-genome progenitor Triticum urartu.</title>
        <authorList>
            <person name="Ling H.Q."/>
            <person name="Zhao S."/>
            <person name="Liu D."/>
            <person name="Wang J."/>
            <person name="Sun H."/>
            <person name="Zhang C."/>
            <person name="Fan H."/>
            <person name="Li D."/>
            <person name="Dong L."/>
            <person name="Tao Y."/>
            <person name="Gao C."/>
            <person name="Wu H."/>
            <person name="Li Y."/>
            <person name="Cui Y."/>
            <person name="Guo X."/>
            <person name="Zheng S."/>
            <person name="Wang B."/>
            <person name="Yu K."/>
            <person name="Liang Q."/>
            <person name="Yang W."/>
            <person name="Lou X."/>
            <person name="Chen J."/>
            <person name="Feng M."/>
            <person name="Jian J."/>
            <person name="Zhang X."/>
            <person name="Luo G."/>
            <person name="Jiang Y."/>
            <person name="Liu J."/>
            <person name="Wang Z."/>
            <person name="Sha Y."/>
            <person name="Zhang B."/>
            <person name="Wu H."/>
            <person name="Tang D."/>
            <person name="Shen Q."/>
            <person name="Xue P."/>
            <person name="Zou S."/>
            <person name="Wang X."/>
            <person name="Liu X."/>
            <person name="Wang F."/>
            <person name="Yang Y."/>
            <person name="An X."/>
            <person name="Dong Z."/>
            <person name="Zhang K."/>
            <person name="Zhang X."/>
            <person name="Luo M.C."/>
            <person name="Dvorak J."/>
            <person name="Tong Y."/>
            <person name="Wang J."/>
            <person name="Yang H."/>
            <person name="Li Z."/>
            <person name="Wang D."/>
            <person name="Zhang A."/>
            <person name="Wang J."/>
        </authorList>
    </citation>
    <scope>NUCLEOTIDE SEQUENCE</scope>
</reference>
<dbReference type="AlphaFoldDB" id="M7ZG21"/>
<gene>
    <name evidence="2" type="ORF">TRIUR3_28880</name>
</gene>
<evidence type="ECO:0000313" key="2">
    <source>
        <dbReference type="EMBL" id="EMS62168.1"/>
    </source>
</evidence>
<sequence length="223" mass="23073">MAPLIAPASDTASPASGPAATGVAAPPSGVVHFLRYMAQGRIPSGWWWTHVTIGKRSHAVVLGMDDGRSLGLCLQSLCSLSWQFAPHCYLPSPPATFLSAMMAGSTLRRPGNPLLSSQRPDPHSRPGDLLAGSTHTAAAVPLLVVPQPPPRRLDPGGPVPAGGGKKGSRRAGRLARRRRSGMGGSGNAAHVRAAHPSPSTTLVAASCSTVALYLRRCRAVHAT</sequence>
<accession>M7ZG21</accession>
<proteinExistence type="predicted"/>
<feature type="region of interest" description="Disordered" evidence="1">
    <location>
        <begin position="109"/>
        <end position="131"/>
    </location>
</feature>
<feature type="compositionally biased region" description="Basic residues" evidence="1">
    <location>
        <begin position="166"/>
        <end position="180"/>
    </location>
</feature>
<organism evidence="2">
    <name type="scientific">Triticum urartu</name>
    <name type="common">Red wild einkorn</name>
    <name type="synonym">Crithodium urartu</name>
    <dbReference type="NCBI Taxonomy" id="4572"/>
    <lineage>
        <taxon>Eukaryota</taxon>
        <taxon>Viridiplantae</taxon>
        <taxon>Streptophyta</taxon>
        <taxon>Embryophyta</taxon>
        <taxon>Tracheophyta</taxon>
        <taxon>Spermatophyta</taxon>
        <taxon>Magnoliopsida</taxon>
        <taxon>Liliopsida</taxon>
        <taxon>Poales</taxon>
        <taxon>Poaceae</taxon>
        <taxon>BOP clade</taxon>
        <taxon>Pooideae</taxon>
        <taxon>Triticodae</taxon>
        <taxon>Triticeae</taxon>
        <taxon>Triticinae</taxon>
        <taxon>Triticum</taxon>
    </lineage>
</organism>